<evidence type="ECO:0000313" key="16">
    <source>
        <dbReference type="Proteomes" id="UP000323917"/>
    </source>
</evidence>
<feature type="binding site" evidence="10">
    <location>
        <position position="210"/>
    </location>
    <ligand>
        <name>4-amino-2-methyl-5-(diphosphooxymethyl)pyrimidine</name>
        <dbReference type="ChEBI" id="CHEBI:57841"/>
    </ligand>
</feature>
<dbReference type="EMBL" id="CP042913">
    <property type="protein sequence ID" value="QEG37025.1"/>
    <property type="molecule type" value="Genomic_DNA"/>
</dbReference>
<evidence type="ECO:0000256" key="7">
    <source>
        <dbReference type="ARBA" id="ARBA00047334"/>
    </source>
</evidence>
<comment type="pathway">
    <text evidence="2 10 12">Cofactor biosynthesis; thiamine diphosphate biosynthesis; thiamine phosphate from 4-amino-2-methyl-5-diphosphomethylpyrimidine and 4-methyl-5-(2-phosphoethyl)-thiazole: step 1/1.</text>
</comment>
<dbReference type="GO" id="GO:0009229">
    <property type="term" value="P:thiamine diphosphate biosynthetic process"/>
    <property type="evidence" value="ECO:0007669"/>
    <property type="project" value="UniProtKB-UniRule"/>
</dbReference>
<comment type="catalytic activity">
    <reaction evidence="8 10 11">
        <text>2-(2-carboxy-4-methylthiazol-5-yl)ethyl phosphate + 4-amino-2-methyl-5-(diphosphooxymethyl)pyrimidine + 2 H(+) = thiamine phosphate + CO2 + diphosphate</text>
        <dbReference type="Rhea" id="RHEA:47848"/>
        <dbReference type="ChEBI" id="CHEBI:15378"/>
        <dbReference type="ChEBI" id="CHEBI:16526"/>
        <dbReference type="ChEBI" id="CHEBI:33019"/>
        <dbReference type="ChEBI" id="CHEBI:37575"/>
        <dbReference type="ChEBI" id="CHEBI:57841"/>
        <dbReference type="ChEBI" id="CHEBI:62890"/>
        <dbReference type="EC" id="2.5.1.3"/>
    </reaction>
</comment>
<name>A0A5B9QH84_9BACT</name>
<dbReference type="Gene3D" id="3.20.20.70">
    <property type="entry name" value="Aldolase class I"/>
    <property type="match status" value="1"/>
</dbReference>
<dbReference type="NCBIfam" id="NF002727">
    <property type="entry name" value="PRK02615.1"/>
    <property type="match status" value="1"/>
</dbReference>
<dbReference type="RefSeq" id="WP_148075308.1">
    <property type="nucleotide sequence ID" value="NZ_CP042913.1"/>
</dbReference>
<dbReference type="GO" id="GO:0000287">
    <property type="term" value="F:magnesium ion binding"/>
    <property type="evidence" value="ECO:0007669"/>
    <property type="project" value="UniProtKB-UniRule"/>
</dbReference>
<feature type="binding site" evidence="10">
    <location>
        <position position="305"/>
    </location>
    <ligand>
        <name>2-[(2R,5Z)-2-carboxy-4-methylthiazol-5(2H)-ylidene]ethyl phosphate</name>
        <dbReference type="ChEBI" id="CHEBI:62899"/>
    </ligand>
</feature>
<evidence type="ECO:0000256" key="6">
    <source>
        <dbReference type="ARBA" id="ARBA00022977"/>
    </source>
</evidence>
<comment type="function">
    <text evidence="1 10">Condenses 4-methyl-5-(beta-hydroxyethyl)thiazole monophosphate (THZ-P) and 2-methyl-4-amino-5-hydroxymethyl pyrimidine pyrophosphate (HMP-PP) to form thiamine monophosphate (TMP).</text>
</comment>
<feature type="binding site" evidence="10">
    <location>
        <position position="230"/>
    </location>
    <ligand>
        <name>Mg(2+)</name>
        <dbReference type="ChEBI" id="CHEBI:18420"/>
    </ligand>
</feature>
<feature type="domain" description="Thiamine phosphate synthase/TenI" evidence="13">
    <location>
        <begin position="148"/>
        <end position="328"/>
    </location>
</feature>
<dbReference type="NCBIfam" id="TIGR00693">
    <property type="entry name" value="thiE"/>
    <property type="match status" value="1"/>
</dbReference>
<evidence type="ECO:0000259" key="14">
    <source>
        <dbReference type="Pfam" id="PF17792"/>
    </source>
</evidence>
<dbReference type="InterPro" id="IPR036206">
    <property type="entry name" value="ThiamineP_synth_sf"/>
</dbReference>
<keyword evidence="16" id="KW-1185">Reference proteome</keyword>
<dbReference type="GO" id="GO:0009228">
    <property type="term" value="P:thiamine biosynthetic process"/>
    <property type="evidence" value="ECO:0007669"/>
    <property type="project" value="UniProtKB-KW"/>
</dbReference>
<keyword evidence="5 10" id="KW-0460">Magnesium</keyword>
<feature type="binding site" evidence="10">
    <location>
        <position position="211"/>
    </location>
    <ligand>
        <name>Mg(2+)</name>
        <dbReference type="ChEBI" id="CHEBI:18420"/>
    </ligand>
</feature>
<gene>
    <name evidence="10 15" type="primary">thiE</name>
    <name evidence="15" type="ORF">Pr1d_43650</name>
</gene>
<accession>A0A5B9QH84</accession>
<evidence type="ECO:0000256" key="12">
    <source>
        <dbReference type="RuleBase" id="RU004253"/>
    </source>
</evidence>
<dbReference type="KEGG" id="bgok:Pr1d_43650"/>
<comment type="catalytic activity">
    <reaction evidence="7 10 11">
        <text>4-methyl-5-(2-phosphooxyethyl)-thiazole + 4-amino-2-methyl-5-(diphosphooxymethyl)pyrimidine + H(+) = thiamine phosphate + diphosphate</text>
        <dbReference type="Rhea" id="RHEA:22328"/>
        <dbReference type="ChEBI" id="CHEBI:15378"/>
        <dbReference type="ChEBI" id="CHEBI:33019"/>
        <dbReference type="ChEBI" id="CHEBI:37575"/>
        <dbReference type="ChEBI" id="CHEBI:57841"/>
        <dbReference type="ChEBI" id="CHEBI:58296"/>
        <dbReference type="EC" id="2.5.1.3"/>
    </reaction>
</comment>
<comment type="similarity">
    <text evidence="10 11">Belongs to the thiamine-phosphate synthase family.</text>
</comment>
<dbReference type="Proteomes" id="UP000323917">
    <property type="component" value="Chromosome"/>
</dbReference>
<reference evidence="15 16" key="1">
    <citation type="submission" date="2019-08" db="EMBL/GenBank/DDBJ databases">
        <title>Deep-cultivation of Planctomycetes and their phenomic and genomic characterization uncovers novel biology.</title>
        <authorList>
            <person name="Wiegand S."/>
            <person name="Jogler M."/>
            <person name="Boedeker C."/>
            <person name="Pinto D."/>
            <person name="Vollmers J."/>
            <person name="Rivas-Marin E."/>
            <person name="Kohn T."/>
            <person name="Peeters S.H."/>
            <person name="Heuer A."/>
            <person name="Rast P."/>
            <person name="Oberbeckmann S."/>
            <person name="Bunk B."/>
            <person name="Jeske O."/>
            <person name="Meyerdierks A."/>
            <person name="Storesund J.E."/>
            <person name="Kallscheuer N."/>
            <person name="Luecker S."/>
            <person name="Lage O.M."/>
            <person name="Pohl T."/>
            <person name="Merkel B.J."/>
            <person name="Hornburger P."/>
            <person name="Mueller R.-W."/>
            <person name="Bruemmer F."/>
            <person name="Labrenz M."/>
            <person name="Spormann A.M."/>
            <person name="Op den Camp H."/>
            <person name="Overmann J."/>
            <person name="Amann R."/>
            <person name="Jetten M.S.M."/>
            <person name="Mascher T."/>
            <person name="Medema M.H."/>
            <person name="Devos D.P."/>
            <person name="Kaster A.-K."/>
            <person name="Ovreas L."/>
            <person name="Rohde M."/>
            <person name="Galperin M.Y."/>
            <person name="Jogler C."/>
        </authorList>
    </citation>
    <scope>NUCLEOTIDE SEQUENCE [LARGE SCALE GENOMIC DNA]</scope>
    <source>
        <strain evidence="15 16">Pr1d</strain>
    </source>
</reference>
<dbReference type="UniPathway" id="UPA00060">
    <property type="reaction ID" value="UER00141"/>
</dbReference>
<evidence type="ECO:0000256" key="2">
    <source>
        <dbReference type="ARBA" id="ARBA00005165"/>
    </source>
</evidence>
<evidence type="ECO:0000256" key="11">
    <source>
        <dbReference type="RuleBase" id="RU003826"/>
    </source>
</evidence>
<dbReference type="InterPro" id="IPR041397">
    <property type="entry name" value="ThiD2"/>
</dbReference>
<evidence type="ECO:0000256" key="8">
    <source>
        <dbReference type="ARBA" id="ARBA00047851"/>
    </source>
</evidence>
<feature type="binding site" evidence="10">
    <location>
        <begin position="275"/>
        <end position="277"/>
    </location>
    <ligand>
        <name>2-[(2R,5Z)-2-carboxy-4-methylthiazol-5(2H)-ylidene]ethyl phosphate</name>
        <dbReference type="ChEBI" id="CHEBI:62899"/>
    </ligand>
</feature>
<dbReference type="PANTHER" id="PTHR20857">
    <property type="entry name" value="THIAMINE-PHOSPHATE PYROPHOSPHORYLASE"/>
    <property type="match status" value="1"/>
</dbReference>
<sequence>MSNNTIYRVLDAAANRATEGMRVVEDYCRFVLDDARLMKHAKELRHDFAAAIATLSHDDRHALRETQQDVGVEISTPAESTRIDAWDVCVASSERVKQSLRSLEEFSKTVSPEIGTRFETLRYRWYTLEKSLTTTHTSRSRLSGVNLCVLIDARDSIEAFTKLVQKILDAGADMIQLRDKSSSDRELVERASLLCKLKDSLPSPPLIIINDRTDIAAATNADGVHLGQDDLKVKEARAILGPRKLIGVSTHNIEQARAAVLDGADYIGVGPTFPSKTKSFDEFPGTDLLAEVAAEISLPSFAIGGITLKNLPKVLTTGIQCVAVSTAVVSADDPGAAVRAFNEMLP</sequence>
<evidence type="ECO:0000256" key="1">
    <source>
        <dbReference type="ARBA" id="ARBA00003814"/>
    </source>
</evidence>
<comment type="catalytic activity">
    <reaction evidence="9 10 11">
        <text>2-[(2R,5Z)-2-carboxy-4-methylthiazol-5(2H)-ylidene]ethyl phosphate + 4-amino-2-methyl-5-(diphosphooxymethyl)pyrimidine + 2 H(+) = thiamine phosphate + CO2 + diphosphate</text>
        <dbReference type="Rhea" id="RHEA:47844"/>
        <dbReference type="ChEBI" id="CHEBI:15378"/>
        <dbReference type="ChEBI" id="CHEBI:16526"/>
        <dbReference type="ChEBI" id="CHEBI:33019"/>
        <dbReference type="ChEBI" id="CHEBI:37575"/>
        <dbReference type="ChEBI" id="CHEBI:57841"/>
        <dbReference type="ChEBI" id="CHEBI:62899"/>
        <dbReference type="EC" id="2.5.1.3"/>
    </reaction>
</comment>
<dbReference type="InterPro" id="IPR034291">
    <property type="entry name" value="TMP_synthase"/>
</dbReference>
<evidence type="ECO:0000313" key="15">
    <source>
        <dbReference type="EMBL" id="QEG37025.1"/>
    </source>
</evidence>
<dbReference type="HAMAP" id="MF_00097">
    <property type="entry name" value="TMP_synthase"/>
    <property type="match status" value="1"/>
</dbReference>
<keyword evidence="4 10" id="KW-0479">Metal-binding</keyword>
<feature type="binding site" evidence="10">
    <location>
        <position position="249"/>
    </location>
    <ligand>
        <name>4-amino-2-methyl-5-(diphosphooxymethyl)pyrimidine</name>
        <dbReference type="ChEBI" id="CHEBI:57841"/>
    </ligand>
</feature>
<dbReference type="PIRSF" id="PIRSF000512">
    <property type="entry name" value="TMP_PPase_Cyanobac_prd"/>
    <property type="match status" value="1"/>
</dbReference>
<evidence type="ECO:0000256" key="10">
    <source>
        <dbReference type="HAMAP-Rule" id="MF_00097"/>
    </source>
</evidence>
<comment type="cofactor">
    <cofactor evidence="10">
        <name>Mg(2+)</name>
        <dbReference type="ChEBI" id="CHEBI:18420"/>
    </cofactor>
    <text evidence="10">Binds 1 Mg(2+) ion per subunit.</text>
</comment>
<feature type="domain" description="ThiD2" evidence="14">
    <location>
        <begin position="8"/>
        <end position="130"/>
    </location>
</feature>
<dbReference type="PANTHER" id="PTHR20857:SF15">
    <property type="entry name" value="THIAMINE-PHOSPHATE SYNTHASE"/>
    <property type="match status" value="1"/>
</dbReference>
<dbReference type="FunFam" id="3.20.20.70:FF:000096">
    <property type="entry name" value="Thiamine-phosphate synthase"/>
    <property type="match status" value="1"/>
</dbReference>
<dbReference type="GO" id="GO:0005737">
    <property type="term" value="C:cytoplasm"/>
    <property type="evidence" value="ECO:0007669"/>
    <property type="project" value="TreeGrafter"/>
</dbReference>
<dbReference type="OrthoDB" id="9812206at2"/>
<evidence type="ECO:0000256" key="3">
    <source>
        <dbReference type="ARBA" id="ARBA00022679"/>
    </source>
</evidence>
<feature type="binding site" evidence="10">
    <location>
        <position position="278"/>
    </location>
    <ligand>
        <name>4-amino-2-methyl-5-(diphosphooxymethyl)pyrimidine</name>
        <dbReference type="ChEBI" id="CHEBI:57841"/>
    </ligand>
</feature>
<dbReference type="InterPro" id="IPR016229">
    <property type="entry name" value="TMP_synthase_cyanobac_bac"/>
</dbReference>
<evidence type="ECO:0000256" key="4">
    <source>
        <dbReference type="ARBA" id="ARBA00022723"/>
    </source>
</evidence>
<evidence type="ECO:0000256" key="5">
    <source>
        <dbReference type="ARBA" id="ARBA00022842"/>
    </source>
</evidence>
<comment type="caution">
    <text evidence="10">Lacks conserved residue(s) required for the propagation of feature annotation.</text>
</comment>
<dbReference type="Pfam" id="PF17792">
    <property type="entry name" value="ThiD2"/>
    <property type="match status" value="1"/>
</dbReference>
<organism evidence="15 16">
    <name type="scientific">Bythopirellula goksoeyrii</name>
    <dbReference type="NCBI Taxonomy" id="1400387"/>
    <lineage>
        <taxon>Bacteria</taxon>
        <taxon>Pseudomonadati</taxon>
        <taxon>Planctomycetota</taxon>
        <taxon>Planctomycetia</taxon>
        <taxon>Pirellulales</taxon>
        <taxon>Lacipirellulaceae</taxon>
        <taxon>Bythopirellula</taxon>
    </lineage>
</organism>
<dbReference type="GO" id="GO:0004789">
    <property type="term" value="F:thiamine-phosphate diphosphorylase activity"/>
    <property type="evidence" value="ECO:0007669"/>
    <property type="project" value="UniProtKB-UniRule"/>
</dbReference>
<proteinExistence type="inferred from homology"/>
<keyword evidence="6 10" id="KW-0784">Thiamine biosynthesis</keyword>
<keyword evidence="3 10" id="KW-0808">Transferase</keyword>
<dbReference type="CDD" id="cd00564">
    <property type="entry name" value="TMP_TenI"/>
    <property type="match status" value="1"/>
</dbReference>
<evidence type="ECO:0000256" key="9">
    <source>
        <dbReference type="ARBA" id="ARBA00047883"/>
    </source>
</evidence>
<dbReference type="SUPFAM" id="SSF51391">
    <property type="entry name" value="Thiamin phosphate synthase"/>
    <property type="match status" value="1"/>
</dbReference>
<dbReference type="Pfam" id="PF02581">
    <property type="entry name" value="TMP-TENI"/>
    <property type="match status" value="1"/>
</dbReference>
<feature type="binding site" evidence="10">
    <location>
        <begin position="176"/>
        <end position="180"/>
    </location>
    <ligand>
        <name>4-amino-2-methyl-5-(diphosphooxymethyl)pyrimidine</name>
        <dbReference type="ChEBI" id="CHEBI:57841"/>
    </ligand>
</feature>
<dbReference type="AlphaFoldDB" id="A0A5B9QH84"/>
<evidence type="ECO:0000259" key="13">
    <source>
        <dbReference type="Pfam" id="PF02581"/>
    </source>
</evidence>
<dbReference type="InterPro" id="IPR022998">
    <property type="entry name" value="ThiamineP_synth_TenI"/>
</dbReference>
<dbReference type="InterPro" id="IPR013785">
    <property type="entry name" value="Aldolase_TIM"/>
</dbReference>
<protein>
    <recommendedName>
        <fullName evidence="10">Thiamine-phosphate synthase</fullName>
        <shortName evidence="10">TP synthase</shortName>
        <shortName evidence="10">TPS</shortName>
        <ecNumber evidence="10">2.5.1.3</ecNumber>
    </recommendedName>
    <alternativeName>
        <fullName evidence="10">Thiamine-phosphate pyrophosphorylase</fullName>
        <shortName evidence="10">TMP pyrophosphorylase</shortName>
        <shortName evidence="10">TMP-PPase</shortName>
    </alternativeName>
</protein>
<dbReference type="EC" id="2.5.1.3" evidence="10"/>